<comment type="caution">
    <text evidence="10">Lacks conserved residue(s) required for the propagation of feature annotation.</text>
</comment>
<dbReference type="PANTHER" id="PTHR34185">
    <property type="entry name" value="DIADENYLATE CYCLASE"/>
    <property type="match status" value="1"/>
</dbReference>
<keyword evidence="9 10" id="KW-0472">Membrane</keyword>
<dbReference type="AlphaFoldDB" id="A0A1H2UEN8"/>
<evidence type="ECO:0000313" key="13">
    <source>
        <dbReference type="Proteomes" id="UP000199595"/>
    </source>
</evidence>
<keyword evidence="4 10" id="KW-0812">Transmembrane</keyword>
<feature type="transmembrane region" description="Helical" evidence="10">
    <location>
        <begin position="6"/>
        <end position="26"/>
    </location>
</feature>
<dbReference type="PROSITE" id="PS51794">
    <property type="entry name" value="DAC"/>
    <property type="match status" value="1"/>
</dbReference>
<evidence type="ECO:0000256" key="5">
    <source>
        <dbReference type="ARBA" id="ARBA00022695"/>
    </source>
</evidence>
<evidence type="ECO:0000256" key="9">
    <source>
        <dbReference type="ARBA" id="ARBA00023136"/>
    </source>
</evidence>
<dbReference type="NCBIfam" id="TIGR00159">
    <property type="entry name" value="diadenylate cyclase CdaA"/>
    <property type="match status" value="1"/>
</dbReference>
<dbReference type="Gene3D" id="3.40.1700.10">
    <property type="entry name" value="DNA integrity scanning protein, DisA, N-terminal domain"/>
    <property type="match status" value="1"/>
</dbReference>
<dbReference type="OrthoDB" id="9807385at2"/>
<dbReference type="GO" id="GO:0005524">
    <property type="term" value="F:ATP binding"/>
    <property type="evidence" value="ECO:0007669"/>
    <property type="project" value="UniProtKB-UniRule"/>
</dbReference>
<protein>
    <recommendedName>
        <fullName evidence="10">Diadenylate cyclase</fullName>
        <shortName evidence="10">DAC</shortName>
        <ecNumber evidence="10">2.7.7.85</ecNumber>
    </recommendedName>
    <alternativeName>
        <fullName evidence="10">Cyclic-di-AMP synthase</fullName>
        <shortName evidence="10">c-di-AMP synthase</shortName>
    </alternativeName>
</protein>
<dbReference type="SUPFAM" id="SSF143597">
    <property type="entry name" value="YojJ-like"/>
    <property type="match status" value="1"/>
</dbReference>
<proteinExistence type="inferred from homology"/>
<evidence type="ECO:0000256" key="3">
    <source>
        <dbReference type="ARBA" id="ARBA00022679"/>
    </source>
</evidence>
<dbReference type="HAMAP" id="MF_01499">
    <property type="entry name" value="DacA"/>
    <property type="match status" value="1"/>
</dbReference>
<comment type="subunit">
    <text evidence="10">Probably a homodimer.</text>
</comment>
<name>A0A1H2UEN8_9FLAO</name>
<dbReference type="InterPro" id="IPR045585">
    <property type="entry name" value="CdaA_N"/>
</dbReference>
<evidence type="ECO:0000259" key="11">
    <source>
        <dbReference type="PROSITE" id="PS51794"/>
    </source>
</evidence>
<dbReference type="Pfam" id="PF19293">
    <property type="entry name" value="CdaA_N"/>
    <property type="match status" value="1"/>
</dbReference>
<evidence type="ECO:0000313" key="12">
    <source>
        <dbReference type="EMBL" id="SDW54590.1"/>
    </source>
</evidence>
<keyword evidence="6 10" id="KW-0547">Nucleotide-binding</keyword>
<sequence>MLDFLNFNFLDALDIVLVAVLLYYIYKLLKGTVAINIFIGIALIVLIWKTTQALQMEMLSGLLGTLISLGAIAILIVFQPEVRKFLLMLGSTNFTSKRSFLKQLKFLKTEIHTNMDVETIVKTCKTLSSTRTGALIVLERTNNLDFVKSSGDKMNAEVNQPILESIFYKNSPLHDGAIIIKENNIIATRIILPLSNKDLPSRFGLRHRAAIGVTEKTDALCLIVSEETGKLSYIKDGEFVLYKNDTELIETIRYDLN</sequence>
<dbReference type="InterPro" id="IPR003390">
    <property type="entry name" value="DNA_integrity_scan_DisA_N"/>
</dbReference>
<dbReference type="GO" id="GO:0006171">
    <property type="term" value="P:cAMP biosynthetic process"/>
    <property type="evidence" value="ECO:0007669"/>
    <property type="project" value="InterPro"/>
</dbReference>
<dbReference type="RefSeq" id="WP_090120231.1">
    <property type="nucleotide sequence ID" value="NZ_FNNJ01000001.1"/>
</dbReference>
<evidence type="ECO:0000256" key="1">
    <source>
        <dbReference type="ARBA" id="ARBA00000877"/>
    </source>
</evidence>
<accession>A0A1H2UEN8</accession>
<keyword evidence="13" id="KW-1185">Reference proteome</keyword>
<comment type="similarity">
    <text evidence="10">Belongs to the adenylate cyclase family. DacA/CdaA subfamily.</text>
</comment>
<organism evidence="12 13">
    <name type="scientific">Lutibacter oricola</name>
    <dbReference type="NCBI Taxonomy" id="762486"/>
    <lineage>
        <taxon>Bacteria</taxon>
        <taxon>Pseudomonadati</taxon>
        <taxon>Bacteroidota</taxon>
        <taxon>Flavobacteriia</taxon>
        <taxon>Flavobacteriales</taxon>
        <taxon>Flavobacteriaceae</taxon>
        <taxon>Lutibacter</taxon>
    </lineage>
</organism>
<keyword evidence="7 10" id="KW-0067">ATP-binding</keyword>
<keyword evidence="5 10" id="KW-0548">Nucleotidyltransferase</keyword>
<dbReference type="Pfam" id="PF02457">
    <property type="entry name" value="DAC"/>
    <property type="match status" value="1"/>
</dbReference>
<gene>
    <name evidence="10" type="primary">dacA</name>
    <name evidence="12" type="ORF">SAMN05444411_101952</name>
</gene>
<feature type="transmembrane region" description="Helical" evidence="10">
    <location>
        <begin position="58"/>
        <end position="78"/>
    </location>
</feature>
<feature type="domain" description="DAC" evidence="11">
    <location>
        <begin position="79"/>
        <end position="245"/>
    </location>
</feature>
<dbReference type="Proteomes" id="UP000199595">
    <property type="component" value="Unassembled WGS sequence"/>
</dbReference>
<dbReference type="PIRSF" id="PIRSF004793">
    <property type="entry name" value="UCP004793"/>
    <property type="match status" value="1"/>
</dbReference>
<evidence type="ECO:0000256" key="10">
    <source>
        <dbReference type="HAMAP-Rule" id="MF_01499"/>
    </source>
</evidence>
<keyword evidence="2 10" id="KW-1003">Cell membrane</keyword>
<dbReference type="GO" id="GO:0106408">
    <property type="term" value="F:diadenylate cyclase activity"/>
    <property type="evidence" value="ECO:0007669"/>
    <property type="project" value="UniProtKB-EC"/>
</dbReference>
<dbReference type="STRING" id="762486.SAMN05444411_101952"/>
<dbReference type="EC" id="2.7.7.85" evidence="10"/>
<dbReference type="InterPro" id="IPR034701">
    <property type="entry name" value="CdaA"/>
</dbReference>
<keyword evidence="8 10" id="KW-1133">Transmembrane helix</keyword>
<evidence type="ECO:0000256" key="8">
    <source>
        <dbReference type="ARBA" id="ARBA00022989"/>
    </source>
</evidence>
<reference evidence="13" key="1">
    <citation type="submission" date="2016-10" db="EMBL/GenBank/DDBJ databases">
        <authorList>
            <person name="Varghese N."/>
            <person name="Submissions S."/>
        </authorList>
    </citation>
    <scope>NUCLEOTIDE SEQUENCE [LARGE SCALE GENOMIC DNA]</scope>
    <source>
        <strain evidence="13">DSM 24956</strain>
    </source>
</reference>
<comment type="catalytic activity">
    <reaction evidence="1 10">
        <text>2 ATP = 3',3'-c-di-AMP + 2 diphosphate</text>
        <dbReference type="Rhea" id="RHEA:35655"/>
        <dbReference type="ChEBI" id="CHEBI:30616"/>
        <dbReference type="ChEBI" id="CHEBI:33019"/>
        <dbReference type="ChEBI" id="CHEBI:71500"/>
        <dbReference type="EC" id="2.7.7.85"/>
    </reaction>
</comment>
<dbReference type="InterPro" id="IPR036888">
    <property type="entry name" value="DNA_integrity_DisA_N_sf"/>
</dbReference>
<keyword evidence="3 10" id="KW-0808">Transferase</keyword>
<dbReference type="EMBL" id="FNNJ01000001">
    <property type="protein sequence ID" value="SDW54590.1"/>
    <property type="molecule type" value="Genomic_DNA"/>
</dbReference>
<evidence type="ECO:0000256" key="2">
    <source>
        <dbReference type="ARBA" id="ARBA00022475"/>
    </source>
</evidence>
<dbReference type="GO" id="GO:0004016">
    <property type="term" value="F:adenylate cyclase activity"/>
    <property type="evidence" value="ECO:0007669"/>
    <property type="project" value="UniProtKB-UniRule"/>
</dbReference>
<evidence type="ECO:0000256" key="4">
    <source>
        <dbReference type="ARBA" id="ARBA00022692"/>
    </source>
</evidence>
<evidence type="ECO:0000256" key="7">
    <source>
        <dbReference type="ARBA" id="ARBA00022840"/>
    </source>
</evidence>
<dbReference type="InterPro" id="IPR050338">
    <property type="entry name" value="DisA"/>
</dbReference>
<evidence type="ECO:0000256" key="6">
    <source>
        <dbReference type="ARBA" id="ARBA00022741"/>
    </source>
</evidence>
<dbReference type="InterPro" id="IPR014046">
    <property type="entry name" value="C-di-AMP_synthase"/>
</dbReference>
<comment type="function">
    <text evidence="10">Catalyzes the condensation of 2 ATP molecules into cyclic di-AMP (c-di-AMP), a second messenger used to regulate differing processes in different bacteria.</text>
</comment>
<dbReference type="PANTHER" id="PTHR34185:SF1">
    <property type="entry name" value="DIADENYLATE CYCLASE"/>
    <property type="match status" value="1"/>
</dbReference>